<evidence type="ECO:0000256" key="4">
    <source>
        <dbReference type="SAM" id="Phobius"/>
    </source>
</evidence>
<dbReference type="Pfam" id="PF02518">
    <property type="entry name" value="HATPase_c"/>
    <property type="match status" value="1"/>
</dbReference>
<keyword evidence="1" id="KW-0808">Transferase</keyword>
<dbReference type="PANTHER" id="PTHR24421:SF59">
    <property type="entry name" value="OXYGEN SENSOR HISTIDINE KINASE NREB"/>
    <property type="match status" value="1"/>
</dbReference>
<dbReference type="AlphaFoldDB" id="A0A0K1Q056"/>
<dbReference type="SUPFAM" id="SSF55874">
    <property type="entry name" value="ATPase domain of HSP90 chaperone/DNA topoisomerase II/histidine kinase"/>
    <property type="match status" value="1"/>
</dbReference>
<keyword evidence="4" id="KW-0812">Transmembrane</keyword>
<feature type="transmembrane region" description="Helical" evidence="4">
    <location>
        <begin position="49"/>
        <end position="67"/>
    </location>
</feature>
<evidence type="ECO:0000313" key="7">
    <source>
        <dbReference type="Proteomes" id="UP000064967"/>
    </source>
</evidence>
<evidence type="ECO:0000256" key="2">
    <source>
        <dbReference type="ARBA" id="ARBA00022777"/>
    </source>
</evidence>
<dbReference type="InterPro" id="IPR036890">
    <property type="entry name" value="HATPase_C_sf"/>
</dbReference>
<sequence length="393" mass="42473">MGARLASEGGKPRARLLGVAAIVAWSINAFEAVATILDEGRWPSIPSIAVRFVPLAVFLPAVLWLLGPGLGSRPRAVTYGILSLASIASTFLNIELFYVLAVLLPFLLGEHRAMAWLVLCNVVGMPWLVFVLKIHPSNAGLDPRLSGAATTMIAVVSHLGWQAFAFAVGLMAAKERDQRRETAQLNLELVATQGLLADSARLTNRLEISRELHDTLGHHLTGLHLQLELVARLAPAQVRSPLEEARRIAKLLLADVRDAVSALRTDAVIDLRGALSTLAKSSSGPEIRLTFGESVRVERFDRAHALFRCAQEAITNAHRHASAGVVLIDVRETSSGVVLSVSDDGRGQKEARPGNGLRGMRERIEALDGHLDLETAEGRGFRVQAWLPRDGAT</sequence>
<dbReference type="SMART" id="SM00387">
    <property type="entry name" value="HATPase_c"/>
    <property type="match status" value="1"/>
</dbReference>
<dbReference type="GO" id="GO:0016020">
    <property type="term" value="C:membrane"/>
    <property type="evidence" value="ECO:0007669"/>
    <property type="project" value="InterPro"/>
</dbReference>
<evidence type="ECO:0000256" key="1">
    <source>
        <dbReference type="ARBA" id="ARBA00022679"/>
    </source>
</evidence>
<evidence type="ECO:0000256" key="3">
    <source>
        <dbReference type="ARBA" id="ARBA00023012"/>
    </source>
</evidence>
<dbReference type="EMBL" id="CP012333">
    <property type="protein sequence ID" value="AKU99165.1"/>
    <property type="molecule type" value="Genomic_DNA"/>
</dbReference>
<keyword evidence="2" id="KW-0418">Kinase</keyword>
<keyword evidence="7" id="KW-1185">Reference proteome</keyword>
<organism evidence="6 7">
    <name type="scientific">Labilithrix luteola</name>
    <dbReference type="NCBI Taxonomy" id="1391654"/>
    <lineage>
        <taxon>Bacteria</taxon>
        <taxon>Pseudomonadati</taxon>
        <taxon>Myxococcota</taxon>
        <taxon>Polyangia</taxon>
        <taxon>Polyangiales</taxon>
        <taxon>Labilitrichaceae</taxon>
        <taxon>Labilithrix</taxon>
    </lineage>
</organism>
<dbReference type="OrthoDB" id="6231at2"/>
<dbReference type="GO" id="GO:0000155">
    <property type="term" value="F:phosphorelay sensor kinase activity"/>
    <property type="evidence" value="ECO:0007669"/>
    <property type="project" value="InterPro"/>
</dbReference>
<feature type="transmembrane region" description="Helical" evidence="4">
    <location>
        <begin position="152"/>
        <end position="173"/>
    </location>
</feature>
<dbReference type="KEGG" id="llu:AKJ09_05829"/>
<dbReference type="PANTHER" id="PTHR24421">
    <property type="entry name" value="NITRATE/NITRITE SENSOR PROTEIN NARX-RELATED"/>
    <property type="match status" value="1"/>
</dbReference>
<dbReference type="Gene3D" id="3.30.565.10">
    <property type="entry name" value="Histidine kinase-like ATPase, C-terminal domain"/>
    <property type="match status" value="1"/>
</dbReference>
<accession>A0A0K1Q056</accession>
<feature type="transmembrane region" description="Helical" evidence="4">
    <location>
        <begin position="16"/>
        <end position="37"/>
    </location>
</feature>
<dbReference type="STRING" id="1391654.AKJ09_05829"/>
<feature type="domain" description="Histidine kinase/HSP90-like ATPase" evidence="5">
    <location>
        <begin position="301"/>
        <end position="391"/>
    </location>
</feature>
<dbReference type="Proteomes" id="UP000064967">
    <property type="component" value="Chromosome"/>
</dbReference>
<dbReference type="RefSeq" id="WP_146650494.1">
    <property type="nucleotide sequence ID" value="NZ_CP012333.1"/>
</dbReference>
<keyword evidence="4" id="KW-1133">Transmembrane helix</keyword>
<evidence type="ECO:0000259" key="5">
    <source>
        <dbReference type="SMART" id="SM00387"/>
    </source>
</evidence>
<dbReference type="InterPro" id="IPR011712">
    <property type="entry name" value="Sig_transdc_His_kin_sub3_dim/P"/>
</dbReference>
<dbReference type="GO" id="GO:0046983">
    <property type="term" value="F:protein dimerization activity"/>
    <property type="evidence" value="ECO:0007669"/>
    <property type="project" value="InterPro"/>
</dbReference>
<reference evidence="6 7" key="1">
    <citation type="submission" date="2015-08" db="EMBL/GenBank/DDBJ databases">
        <authorList>
            <person name="Babu N.S."/>
            <person name="Beckwith C.J."/>
            <person name="Beseler K.G."/>
            <person name="Brison A."/>
            <person name="Carone J.V."/>
            <person name="Caskin T.P."/>
            <person name="Diamond M."/>
            <person name="Durham M.E."/>
            <person name="Foxe J.M."/>
            <person name="Go M."/>
            <person name="Henderson B.A."/>
            <person name="Jones I.B."/>
            <person name="McGettigan J.A."/>
            <person name="Micheletti S.J."/>
            <person name="Nasrallah M.E."/>
            <person name="Ortiz D."/>
            <person name="Piller C.R."/>
            <person name="Privatt S.R."/>
            <person name="Schneider S.L."/>
            <person name="Sharp S."/>
            <person name="Smith T.C."/>
            <person name="Stanton J.D."/>
            <person name="Ullery H.E."/>
            <person name="Wilson R.J."/>
            <person name="Serrano M.G."/>
            <person name="Buck G."/>
            <person name="Lee V."/>
            <person name="Wang Y."/>
            <person name="Carvalho R."/>
            <person name="Voegtly L."/>
            <person name="Shi R."/>
            <person name="Duckworth R."/>
            <person name="Johnson A."/>
            <person name="Loviza R."/>
            <person name="Walstead R."/>
            <person name="Shah Z."/>
            <person name="Kiflezghi M."/>
            <person name="Wade K."/>
            <person name="Ball S.L."/>
            <person name="Bradley K.W."/>
            <person name="Asai D.J."/>
            <person name="Bowman C.A."/>
            <person name="Russell D.A."/>
            <person name="Pope W.H."/>
            <person name="Jacobs-Sera D."/>
            <person name="Hendrix R.W."/>
            <person name="Hatfull G.F."/>
        </authorList>
    </citation>
    <scope>NUCLEOTIDE SEQUENCE [LARGE SCALE GENOMIC DNA]</scope>
    <source>
        <strain evidence="6 7">DSM 27648</strain>
    </source>
</reference>
<name>A0A0K1Q056_9BACT</name>
<keyword evidence="3" id="KW-0902">Two-component regulatory system</keyword>
<dbReference type="CDD" id="cd16917">
    <property type="entry name" value="HATPase_UhpB-NarQ-NarX-like"/>
    <property type="match status" value="1"/>
</dbReference>
<protein>
    <submittedName>
        <fullName evidence="6">Two-component system sensor protein</fullName>
    </submittedName>
</protein>
<keyword evidence="4" id="KW-0472">Membrane</keyword>
<gene>
    <name evidence="6" type="ORF">AKJ09_05829</name>
</gene>
<feature type="transmembrane region" description="Helical" evidence="4">
    <location>
        <begin position="113"/>
        <end position="132"/>
    </location>
</feature>
<dbReference type="InterPro" id="IPR003594">
    <property type="entry name" value="HATPase_dom"/>
</dbReference>
<evidence type="ECO:0000313" key="6">
    <source>
        <dbReference type="EMBL" id="AKU99165.1"/>
    </source>
</evidence>
<proteinExistence type="predicted"/>
<dbReference type="InterPro" id="IPR050482">
    <property type="entry name" value="Sensor_HK_TwoCompSys"/>
</dbReference>
<dbReference type="Gene3D" id="1.20.5.1930">
    <property type="match status" value="1"/>
</dbReference>
<dbReference type="Pfam" id="PF07730">
    <property type="entry name" value="HisKA_3"/>
    <property type="match status" value="1"/>
</dbReference>
<feature type="transmembrane region" description="Helical" evidence="4">
    <location>
        <begin position="79"/>
        <end position="106"/>
    </location>
</feature>